<dbReference type="InterPro" id="IPR023881">
    <property type="entry name" value="Thiol_BshA"/>
</dbReference>
<dbReference type="InterPro" id="IPR001296">
    <property type="entry name" value="Glyco_trans_1"/>
</dbReference>
<dbReference type="SUPFAM" id="SSF53756">
    <property type="entry name" value="UDP-Glycosyltransferase/glycogen phosphorylase"/>
    <property type="match status" value="1"/>
</dbReference>
<dbReference type="RefSeq" id="WP_137261080.1">
    <property type="nucleotide sequence ID" value="NZ_SZQL01000004.1"/>
</dbReference>
<feature type="domain" description="Glycosyl transferase family 1" evidence="1">
    <location>
        <begin position="189"/>
        <end position="348"/>
    </location>
</feature>
<evidence type="ECO:0000313" key="4">
    <source>
        <dbReference type="Proteomes" id="UP000305848"/>
    </source>
</evidence>
<proteinExistence type="predicted"/>
<dbReference type="GO" id="GO:0016757">
    <property type="term" value="F:glycosyltransferase activity"/>
    <property type="evidence" value="ECO:0007669"/>
    <property type="project" value="InterPro"/>
</dbReference>
<dbReference type="Pfam" id="PF00534">
    <property type="entry name" value="Glycos_transf_1"/>
    <property type="match status" value="1"/>
</dbReference>
<dbReference type="PANTHER" id="PTHR45947">
    <property type="entry name" value="SULFOQUINOVOSYL TRANSFERASE SQD2"/>
    <property type="match status" value="1"/>
</dbReference>
<dbReference type="EMBL" id="SZQL01000004">
    <property type="protein sequence ID" value="TKK69858.1"/>
    <property type="molecule type" value="Genomic_DNA"/>
</dbReference>
<evidence type="ECO:0000259" key="1">
    <source>
        <dbReference type="Pfam" id="PF00534"/>
    </source>
</evidence>
<dbReference type="Gene3D" id="3.40.50.2000">
    <property type="entry name" value="Glycogen Phosphorylase B"/>
    <property type="match status" value="2"/>
</dbReference>
<dbReference type="Proteomes" id="UP000305848">
    <property type="component" value="Unassembled WGS sequence"/>
</dbReference>
<reference evidence="3 4" key="1">
    <citation type="submission" date="2019-05" db="EMBL/GenBank/DDBJ databases">
        <title>Panacibacter sp. strain 17mud1-8 Genome sequencing and assembly.</title>
        <authorList>
            <person name="Chhetri G."/>
        </authorList>
    </citation>
    <scope>NUCLEOTIDE SEQUENCE [LARGE SCALE GENOMIC DNA]</scope>
    <source>
        <strain evidence="3 4">17mud1-8</strain>
    </source>
</reference>
<dbReference type="Pfam" id="PF13439">
    <property type="entry name" value="Glyco_transf_4"/>
    <property type="match status" value="1"/>
</dbReference>
<dbReference type="PANTHER" id="PTHR45947:SF3">
    <property type="entry name" value="SULFOQUINOVOSYL TRANSFERASE SQD2"/>
    <property type="match status" value="1"/>
</dbReference>
<organism evidence="3 4">
    <name type="scientific">Ilyomonas limi</name>
    <dbReference type="NCBI Taxonomy" id="2575867"/>
    <lineage>
        <taxon>Bacteria</taxon>
        <taxon>Pseudomonadati</taxon>
        <taxon>Bacteroidota</taxon>
        <taxon>Chitinophagia</taxon>
        <taxon>Chitinophagales</taxon>
        <taxon>Chitinophagaceae</taxon>
        <taxon>Ilyomonas</taxon>
    </lineage>
</organism>
<dbReference type="OrthoDB" id="9810929at2"/>
<keyword evidence="4" id="KW-1185">Reference proteome</keyword>
<sequence length="385" mass="43174">MRIGIVCYPTFGGSGVLATELGKALADKGHHVHFITYQQPVRLNVFNTNIFYHEVHVPTYPLFDYPPYEVALASSMVDVIMNHDLDLLHVHYAIPHASAAFMAKQIVRKSGRDIPVITTLHGTDITLVGRDKTYEPVVTFSINESDAITAVSQNLRQETYSSFTITKEIDVIYNFVDVSRFSKKPIDAFRKVISPHGEKVLVHASNFRKIKRVEDVIKIFAAVRKQIPAKLLMIGDGPERPGCETLARRLKVHDDIRFLGKQEQMEEIFAVSDLFLLPSEYESFGLAALEAMAAHMPVISSNAGGLPEINIDGVTGYLADVGDTATMSKYAIKLLSDDELLNTFKQQAFDNACKYDIHNIVPQYEELYSRFCTMECSKAEDEEGY</sequence>
<accession>A0A4U3L422</accession>
<evidence type="ECO:0000313" key="3">
    <source>
        <dbReference type="EMBL" id="TKK69858.1"/>
    </source>
</evidence>
<evidence type="ECO:0000259" key="2">
    <source>
        <dbReference type="Pfam" id="PF13439"/>
    </source>
</evidence>
<dbReference type="AlphaFoldDB" id="A0A4U3L422"/>
<dbReference type="GO" id="GO:0071793">
    <property type="term" value="P:bacillithiol biosynthetic process"/>
    <property type="evidence" value="ECO:0007669"/>
    <property type="project" value="InterPro"/>
</dbReference>
<dbReference type="InterPro" id="IPR028098">
    <property type="entry name" value="Glyco_trans_4-like_N"/>
</dbReference>
<name>A0A4U3L422_9BACT</name>
<gene>
    <name evidence="3" type="primary">bshA</name>
    <name evidence="3" type="ORF">FC093_07220</name>
</gene>
<comment type="caution">
    <text evidence="3">The sequence shown here is derived from an EMBL/GenBank/DDBJ whole genome shotgun (WGS) entry which is preliminary data.</text>
</comment>
<protein>
    <submittedName>
        <fullName evidence="3">N-acetyl-alpha-D-glucosaminyl L-malate synthase BshA</fullName>
    </submittedName>
</protein>
<dbReference type="NCBIfam" id="TIGR03999">
    <property type="entry name" value="thiol_BshA"/>
    <property type="match status" value="1"/>
</dbReference>
<dbReference type="InterPro" id="IPR050194">
    <property type="entry name" value="Glycosyltransferase_grp1"/>
</dbReference>
<feature type="domain" description="Glycosyltransferase subfamily 4-like N-terminal" evidence="2">
    <location>
        <begin position="11"/>
        <end position="180"/>
    </location>
</feature>